<gene>
    <name evidence="3" type="ORF">KS419_24525</name>
</gene>
<accession>A0ABS6JNF8</accession>
<dbReference type="Proteomes" id="UP000784880">
    <property type="component" value="Unassembled WGS sequence"/>
</dbReference>
<sequence>MEKKQFISFAVVILIVIAVSVFFKEPSLEDGLEESLETEPEQEQEEAEDDRDAPEDELTALKRELQDLNLKYLNLEGEKRSLEQELEWVTGNIKELEFFIVRQGLLEDLYQEMYSYEIDVLYQGNKEDGYVLLYQGPYEDVWLSVAKDREERASLSLREGEREIESITVETGRTESGFLFGGYILDESIVAVQVNRDGLLHDGEIVQMEDNQRLWYSLFAHGWNESDDGQDEDAENNIITIQALNQNGDVVWEMSLNPANVGPYYGQAFPRETTDMISAHI</sequence>
<name>A0ABS6JNF8_9BACI</name>
<feature type="transmembrane region" description="Helical" evidence="2">
    <location>
        <begin position="6"/>
        <end position="23"/>
    </location>
</feature>
<keyword evidence="2" id="KW-1133">Transmembrane helix</keyword>
<keyword evidence="4" id="KW-1185">Reference proteome</keyword>
<evidence type="ECO:0000256" key="2">
    <source>
        <dbReference type="SAM" id="Phobius"/>
    </source>
</evidence>
<protein>
    <submittedName>
        <fullName evidence="3">Uncharacterized protein</fullName>
    </submittedName>
</protein>
<feature type="region of interest" description="Disordered" evidence="1">
    <location>
        <begin position="31"/>
        <end position="54"/>
    </location>
</feature>
<dbReference type="RefSeq" id="WP_217069740.1">
    <property type="nucleotide sequence ID" value="NZ_JAHQCS010000188.1"/>
</dbReference>
<evidence type="ECO:0000256" key="1">
    <source>
        <dbReference type="SAM" id="MobiDB-lite"/>
    </source>
</evidence>
<organism evidence="3 4">
    <name type="scientific">Evansella tamaricis</name>
    <dbReference type="NCBI Taxonomy" id="2069301"/>
    <lineage>
        <taxon>Bacteria</taxon>
        <taxon>Bacillati</taxon>
        <taxon>Bacillota</taxon>
        <taxon>Bacilli</taxon>
        <taxon>Bacillales</taxon>
        <taxon>Bacillaceae</taxon>
        <taxon>Evansella</taxon>
    </lineage>
</organism>
<keyword evidence="2" id="KW-0812">Transmembrane</keyword>
<evidence type="ECO:0000313" key="3">
    <source>
        <dbReference type="EMBL" id="MBU9714915.1"/>
    </source>
</evidence>
<proteinExistence type="predicted"/>
<dbReference type="EMBL" id="JAHQCS010000188">
    <property type="protein sequence ID" value="MBU9714915.1"/>
    <property type="molecule type" value="Genomic_DNA"/>
</dbReference>
<keyword evidence="2" id="KW-0472">Membrane</keyword>
<evidence type="ECO:0000313" key="4">
    <source>
        <dbReference type="Proteomes" id="UP000784880"/>
    </source>
</evidence>
<comment type="caution">
    <text evidence="3">The sequence shown here is derived from an EMBL/GenBank/DDBJ whole genome shotgun (WGS) entry which is preliminary data.</text>
</comment>
<reference evidence="3 4" key="1">
    <citation type="submission" date="2021-06" db="EMBL/GenBank/DDBJ databases">
        <title>Bacillus sp. RD4P76, an endophyte from a halophyte.</title>
        <authorList>
            <person name="Sun J.-Q."/>
        </authorList>
    </citation>
    <scope>NUCLEOTIDE SEQUENCE [LARGE SCALE GENOMIC DNA]</scope>
    <source>
        <strain evidence="3 4">CGMCC 1.15917</strain>
    </source>
</reference>